<feature type="region of interest" description="Disordered" evidence="2">
    <location>
        <begin position="1"/>
        <end position="56"/>
    </location>
</feature>
<accession>A0A139AV00</accession>
<dbReference type="SMART" id="SM01117">
    <property type="entry name" value="Cyt-b5"/>
    <property type="match status" value="1"/>
</dbReference>
<gene>
    <name evidence="5" type="ORF">M427DRAFT_377982</name>
</gene>
<evidence type="ECO:0000259" key="4">
    <source>
        <dbReference type="SMART" id="SM01117"/>
    </source>
</evidence>
<evidence type="ECO:0000256" key="1">
    <source>
        <dbReference type="ARBA" id="ARBA00038357"/>
    </source>
</evidence>
<reference evidence="5 6" key="1">
    <citation type="journal article" date="2015" name="Genome Biol. Evol.">
        <title>Phylogenomic analyses indicate that early fungi evolved digesting cell walls of algal ancestors of land plants.</title>
        <authorList>
            <person name="Chang Y."/>
            <person name="Wang S."/>
            <person name="Sekimoto S."/>
            <person name="Aerts A.L."/>
            <person name="Choi C."/>
            <person name="Clum A."/>
            <person name="LaButti K.M."/>
            <person name="Lindquist E.A."/>
            <person name="Yee Ngan C."/>
            <person name="Ohm R.A."/>
            <person name="Salamov A.A."/>
            <person name="Grigoriev I.V."/>
            <person name="Spatafora J.W."/>
            <person name="Berbee M.L."/>
        </authorList>
    </citation>
    <scope>NUCLEOTIDE SEQUENCE [LARGE SCALE GENOMIC DNA]</scope>
    <source>
        <strain evidence="5 6">JEL478</strain>
    </source>
</reference>
<proteinExistence type="inferred from homology"/>
<dbReference type="InterPro" id="IPR036400">
    <property type="entry name" value="Cyt_B5-like_heme/steroid_sf"/>
</dbReference>
<evidence type="ECO:0000313" key="5">
    <source>
        <dbReference type="EMBL" id="KXS20548.1"/>
    </source>
</evidence>
<feature type="domain" description="Cytochrome b5 heme-binding" evidence="4">
    <location>
        <begin position="163"/>
        <end position="267"/>
    </location>
</feature>
<dbReference type="FunFam" id="3.10.120.10:FF:000003">
    <property type="entry name" value="membrane-associated progesterone receptor component 1"/>
    <property type="match status" value="1"/>
</dbReference>
<evidence type="ECO:0000313" key="6">
    <source>
        <dbReference type="Proteomes" id="UP000070544"/>
    </source>
</evidence>
<dbReference type="Gene3D" id="3.10.120.10">
    <property type="entry name" value="Cytochrome b5-like heme/steroid binding domain"/>
    <property type="match status" value="1"/>
</dbReference>
<dbReference type="InterPro" id="IPR001199">
    <property type="entry name" value="Cyt_B5-like_heme/steroid-bd"/>
</dbReference>
<dbReference type="GO" id="GO:0020037">
    <property type="term" value="F:heme binding"/>
    <property type="evidence" value="ECO:0007669"/>
    <property type="project" value="UniProtKB-ARBA"/>
</dbReference>
<evidence type="ECO:0000256" key="3">
    <source>
        <dbReference type="SAM" id="Phobius"/>
    </source>
</evidence>
<sequence>MTSELRKRPTKGSKDTSDPQKDEQSDSSEKTDAIPKVGERLPQANPDYPVHRNIPPKGAGRFRRRVLDAVAKIPEPWKTILGVIYWTLFTAILIVLLYWFILGEITFELKGIGLAKGYVGRDGKVTQYATTTATPRAAPASTPAPKKKKAPPAPRPVPPPRAFTEAELAQFDGSDPEKPVYLAFLGKVYDVSANKEAYGTGQGYNMFAGRDAARAFVTGCFNEEDGHLTHDLRGLTEDEKSGLKEWGEFYEKEGKPGGKYPYVGTVIHDPIPSDKPIPKSCRQPKQ</sequence>
<dbReference type="OrthoDB" id="10257697at2759"/>
<keyword evidence="3" id="KW-0812">Transmembrane</keyword>
<organism evidence="5 6">
    <name type="scientific">Gonapodya prolifera (strain JEL478)</name>
    <name type="common">Monoblepharis prolifera</name>
    <dbReference type="NCBI Taxonomy" id="1344416"/>
    <lineage>
        <taxon>Eukaryota</taxon>
        <taxon>Fungi</taxon>
        <taxon>Fungi incertae sedis</taxon>
        <taxon>Chytridiomycota</taxon>
        <taxon>Chytridiomycota incertae sedis</taxon>
        <taxon>Monoblepharidomycetes</taxon>
        <taxon>Monoblepharidales</taxon>
        <taxon>Gonapodyaceae</taxon>
        <taxon>Gonapodya</taxon>
    </lineage>
</organism>
<evidence type="ECO:0000256" key="2">
    <source>
        <dbReference type="SAM" id="MobiDB-lite"/>
    </source>
</evidence>
<feature type="compositionally biased region" description="Pro residues" evidence="2">
    <location>
        <begin position="151"/>
        <end position="160"/>
    </location>
</feature>
<feature type="compositionally biased region" description="Low complexity" evidence="2">
    <location>
        <begin position="130"/>
        <end position="144"/>
    </location>
</feature>
<dbReference type="Proteomes" id="UP000070544">
    <property type="component" value="Unassembled WGS sequence"/>
</dbReference>
<feature type="transmembrane region" description="Helical" evidence="3">
    <location>
        <begin position="80"/>
        <end position="101"/>
    </location>
</feature>
<dbReference type="InterPro" id="IPR050577">
    <property type="entry name" value="MAPR/NEUFC/NENF-like"/>
</dbReference>
<feature type="region of interest" description="Disordered" evidence="2">
    <location>
        <begin position="130"/>
        <end position="160"/>
    </location>
</feature>
<dbReference type="Pfam" id="PF00173">
    <property type="entry name" value="Cyt-b5"/>
    <property type="match status" value="1"/>
</dbReference>
<dbReference type="PANTHER" id="PTHR10281:SF76">
    <property type="entry name" value="CALCUTTA CUP-RELATED"/>
    <property type="match status" value="1"/>
</dbReference>
<dbReference type="SUPFAM" id="SSF55856">
    <property type="entry name" value="Cytochrome b5-like heme/steroid binding domain"/>
    <property type="match status" value="1"/>
</dbReference>
<dbReference type="EMBL" id="KQ965735">
    <property type="protein sequence ID" value="KXS20548.1"/>
    <property type="molecule type" value="Genomic_DNA"/>
</dbReference>
<dbReference type="PANTHER" id="PTHR10281">
    <property type="entry name" value="MEMBRANE-ASSOCIATED PROGESTERONE RECEPTOR COMPONENT-RELATED"/>
    <property type="match status" value="1"/>
</dbReference>
<feature type="compositionally biased region" description="Basic and acidic residues" evidence="2">
    <location>
        <begin position="1"/>
        <end position="39"/>
    </location>
</feature>
<name>A0A139AV00_GONPJ</name>
<dbReference type="GO" id="GO:0016020">
    <property type="term" value="C:membrane"/>
    <property type="evidence" value="ECO:0007669"/>
    <property type="project" value="TreeGrafter"/>
</dbReference>
<keyword evidence="3" id="KW-0472">Membrane</keyword>
<dbReference type="AlphaFoldDB" id="A0A139AV00"/>
<keyword evidence="6" id="KW-1185">Reference proteome</keyword>
<dbReference type="GO" id="GO:0012505">
    <property type="term" value="C:endomembrane system"/>
    <property type="evidence" value="ECO:0007669"/>
    <property type="project" value="TreeGrafter"/>
</dbReference>
<protein>
    <submittedName>
        <fullName evidence="5">Cytochrome b5</fullName>
    </submittedName>
</protein>
<keyword evidence="3" id="KW-1133">Transmembrane helix</keyword>
<comment type="similarity">
    <text evidence="1">Belongs to the cytochrome b5 family. MAPR subfamily.</text>
</comment>